<evidence type="ECO:0000256" key="3">
    <source>
        <dbReference type="ARBA" id="ARBA00022840"/>
    </source>
</evidence>
<keyword evidence="3 4" id="KW-0067">ATP-binding</keyword>
<dbReference type="GO" id="GO:0005524">
    <property type="term" value="F:ATP binding"/>
    <property type="evidence" value="ECO:0007669"/>
    <property type="project" value="UniProtKB-UniRule"/>
</dbReference>
<keyword evidence="1" id="KW-0436">Ligase</keyword>
<dbReference type="PANTHER" id="PTHR43585">
    <property type="entry name" value="FUMIPYRROLE BIOSYNTHESIS PROTEIN C"/>
    <property type="match status" value="1"/>
</dbReference>
<feature type="domain" description="ATP-grasp" evidence="5">
    <location>
        <begin position="126"/>
        <end position="326"/>
    </location>
</feature>
<dbReference type="GO" id="GO:0046872">
    <property type="term" value="F:metal ion binding"/>
    <property type="evidence" value="ECO:0007669"/>
    <property type="project" value="InterPro"/>
</dbReference>
<dbReference type="PANTHER" id="PTHR43585:SF2">
    <property type="entry name" value="ATP-GRASP ENZYME FSQD"/>
    <property type="match status" value="1"/>
</dbReference>
<evidence type="ECO:0000256" key="4">
    <source>
        <dbReference type="PROSITE-ProRule" id="PRU00409"/>
    </source>
</evidence>
<dbReference type="AlphaFoldDB" id="A0A4Q9HTD4"/>
<evidence type="ECO:0000259" key="5">
    <source>
        <dbReference type="PROSITE" id="PS50975"/>
    </source>
</evidence>
<dbReference type="Gene3D" id="3.30.470.20">
    <property type="entry name" value="ATP-grasp fold, B domain"/>
    <property type="match status" value="1"/>
</dbReference>
<name>A0A4Q9HTD4_STRKA</name>
<dbReference type="InterPro" id="IPR052032">
    <property type="entry name" value="ATP-dep_AA_Ligase"/>
</dbReference>
<evidence type="ECO:0000313" key="7">
    <source>
        <dbReference type="Proteomes" id="UP000292452"/>
    </source>
</evidence>
<sequence length="443" mass="47476">MFNLARAHANGNRYLLLLGADILLRERAIVSALRTYPGPVIGMSQAPASDSANRFFDHVLRADYYDAAEALAAVEAFERETGLTPDAVVPVIEMTVHVSVALARHYGLPTLSDECLARSRDKHTMKVAFEEAGVPCARHRLFSTLPELRDAAAELTYPLVLKPRDFAGNVGTIKVNGPGELPAAFDYCRESLLEIAPTYDFADGRYQAEEFFAATHEVSVEVANHEGERAVVAVTDKSKAGAPYFTEKGQLVPSADSGNQALRQVALEACAALLIDHGLAHVEVLVNGDELSVVEVAPRPGGDGIMDLIDRVYGFSPYDVHIASYRGTLEGLPEFPTQARGIGATAFLKAPEGTVAEVHPVKDLSDQEVGLYTTAEAGDWSRPLTSYLARDGVLECFRGGQGGDQPDPHAFRAAVDELAAARTEQLFTVTQAGSGAVPEEAGS</sequence>
<protein>
    <submittedName>
        <fullName evidence="6">ATP-grasp domain-containing protein</fullName>
    </submittedName>
</protein>
<reference evidence="6 7" key="1">
    <citation type="submission" date="2019-02" db="EMBL/GenBank/DDBJ databases">
        <title>Draft Genome Sequence of Streptomyces sp. AM-2504, identified by 16S rRNA comparative analysis as a Streptomyces Kasugaensis strain.</title>
        <authorList>
            <person name="Napolioni V."/>
            <person name="Giuliodori A.M."/>
            <person name="Spurio R."/>
            <person name="Fabbretti A."/>
        </authorList>
    </citation>
    <scope>NUCLEOTIDE SEQUENCE [LARGE SCALE GENOMIC DNA]</scope>
    <source>
        <strain evidence="6 7">AM-2504</strain>
    </source>
</reference>
<dbReference type="GO" id="GO:0016874">
    <property type="term" value="F:ligase activity"/>
    <property type="evidence" value="ECO:0007669"/>
    <property type="project" value="UniProtKB-KW"/>
</dbReference>
<dbReference type="Proteomes" id="UP000292452">
    <property type="component" value="Unassembled WGS sequence"/>
</dbReference>
<dbReference type="SUPFAM" id="SSF56059">
    <property type="entry name" value="Glutathione synthetase ATP-binding domain-like"/>
    <property type="match status" value="1"/>
</dbReference>
<dbReference type="PROSITE" id="PS50975">
    <property type="entry name" value="ATP_GRASP"/>
    <property type="match status" value="1"/>
</dbReference>
<dbReference type="OrthoDB" id="24041at2"/>
<keyword evidence="7" id="KW-1185">Reference proteome</keyword>
<dbReference type="EMBL" id="SIXH01000149">
    <property type="protein sequence ID" value="TBO58302.1"/>
    <property type="molecule type" value="Genomic_DNA"/>
</dbReference>
<accession>A0A4Q9HTD4</accession>
<dbReference type="Pfam" id="PF13535">
    <property type="entry name" value="ATP-grasp_4"/>
    <property type="match status" value="1"/>
</dbReference>
<evidence type="ECO:0000256" key="1">
    <source>
        <dbReference type="ARBA" id="ARBA00022598"/>
    </source>
</evidence>
<evidence type="ECO:0000313" key="6">
    <source>
        <dbReference type="EMBL" id="TBO58302.1"/>
    </source>
</evidence>
<keyword evidence="2 4" id="KW-0547">Nucleotide-binding</keyword>
<dbReference type="InterPro" id="IPR011761">
    <property type="entry name" value="ATP-grasp"/>
</dbReference>
<proteinExistence type="predicted"/>
<evidence type="ECO:0000256" key="2">
    <source>
        <dbReference type="ARBA" id="ARBA00022741"/>
    </source>
</evidence>
<gene>
    <name evidence="6" type="ORF">EYS09_18115</name>
</gene>
<dbReference type="RefSeq" id="WP_094790746.1">
    <property type="nucleotide sequence ID" value="NZ_NDXL01000001.1"/>
</dbReference>
<comment type="caution">
    <text evidence="6">The sequence shown here is derived from an EMBL/GenBank/DDBJ whole genome shotgun (WGS) entry which is preliminary data.</text>
</comment>
<organism evidence="6 7">
    <name type="scientific">Streptomyces kasugaensis</name>
    <dbReference type="NCBI Taxonomy" id="1946"/>
    <lineage>
        <taxon>Bacteria</taxon>
        <taxon>Bacillati</taxon>
        <taxon>Actinomycetota</taxon>
        <taxon>Actinomycetes</taxon>
        <taxon>Kitasatosporales</taxon>
        <taxon>Streptomycetaceae</taxon>
        <taxon>Streptomyces</taxon>
    </lineage>
</organism>